<dbReference type="Gene3D" id="2.60.120.260">
    <property type="entry name" value="Galactose-binding domain-like"/>
    <property type="match status" value="1"/>
</dbReference>
<dbReference type="Proteomes" id="UP000738349">
    <property type="component" value="Unassembled WGS sequence"/>
</dbReference>
<dbReference type="InterPro" id="IPR013783">
    <property type="entry name" value="Ig-like_fold"/>
</dbReference>
<sequence length="874" mass="96916">MKLGIVPALLQRGRQRTSINSGWKFSRTESNPDGIIYDHRPDLANIANPVVLKPWILPSGNDFINDPASRHEIPSTSPAISDLSYVQASLDDSEWESVTLPHDWAIAGPFYTEDDPIVGGGMGRLPVHGVGWYRRVLTISQEDLDNAIYLDIDGSMSYTMVWANGELVGGWPYGYASFRLDLTSHLKAGDNVLAIRTDNPPDSARWYPGAGLYRSVWITKVAKLHVGQWGTFVTSRDVSADSATLNLVVDVENTGDSTRKVDVVTNVYEVDSKTGKTGSKRVAVFAKKSINVAKGEKTSTNSSTEIKNPRLWGPPPTQEPNLYVSITTISVGKRIVDTYETKFGIRAVTYDPDEGLLVNGEHIRIQGVNEHHDLGAIGAAFNVRAAERKLEILRDLGVNGIRMAHNPPARELLELTDKLGFLVIDEIFDCWELGKTDGDFHLIFSDWHEADLRNFMRRDRNHASVIAWSFGNEVTEQHTDEEGAELARHLYKMVKQEDSTRPATASMNYAKPDMPFGGVMDILSINYQGSGIRDTPNYSNLQGIRTSPLYPAFHEAFPEKMILGSETASTLSTRGTFLFPVAVNTGAPINETSGGNSTTKQVSAYELFTANFGSPPDKVWMYDDKSPFVAGEFVWTGFDYIGEPTPYYSARSSYSGIIDLAGFKKDRYYLYQSRWRPDLRMAHIIPHWNWPDRIGEITPVHVFSAADEAELFVNGKSQGRISKDEFTYRFRWDEVKYEPGEVKVKTYKNGGKWVEESIKTTGAAAKLRMSADRTTIEATGEDLAYITIEVVDKKGTVVPTAENLIRFSVSGPAEIIATDNGNPADMNAFGLHQRKAFSGLGLAILKTKEGKTGRVTVRAEAEGLEAAVVQVRVI</sequence>
<dbReference type="InterPro" id="IPR006101">
    <property type="entry name" value="Glyco_hydro_2"/>
</dbReference>
<proteinExistence type="inferred from homology"/>
<dbReference type="InterPro" id="IPR017853">
    <property type="entry name" value="GH"/>
</dbReference>
<keyword evidence="3" id="KW-0326">Glycosidase</keyword>
<dbReference type="NCBIfam" id="NF041463">
    <property type="entry name" value="GalB"/>
    <property type="match status" value="1"/>
</dbReference>
<dbReference type="PANTHER" id="PTHR42732">
    <property type="entry name" value="BETA-GALACTOSIDASE"/>
    <property type="match status" value="1"/>
</dbReference>
<comment type="caution">
    <text evidence="9">The sequence shown here is derived from an EMBL/GenBank/DDBJ whole genome shotgun (WGS) entry which is preliminary data.</text>
</comment>
<dbReference type="SUPFAM" id="SSF51445">
    <property type="entry name" value="(Trans)glycosidases"/>
    <property type="match status" value="1"/>
</dbReference>
<evidence type="ECO:0000259" key="6">
    <source>
        <dbReference type="Pfam" id="PF02837"/>
    </source>
</evidence>
<feature type="domain" description="Glycoside hydrolase family 2 catalytic" evidence="5">
    <location>
        <begin position="353"/>
        <end position="508"/>
    </location>
</feature>
<dbReference type="Gene3D" id="3.20.20.80">
    <property type="entry name" value="Glycosidases"/>
    <property type="match status" value="1"/>
</dbReference>
<dbReference type="Pfam" id="PF02837">
    <property type="entry name" value="Glyco_hydro_2_N"/>
    <property type="match status" value="1"/>
</dbReference>
<feature type="domain" description="Glycosyl hydrolases family 2 sugar binding" evidence="6">
    <location>
        <begin position="93"/>
        <end position="197"/>
    </location>
</feature>
<dbReference type="Pfam" id="PF00703">
    <property type="entry name" value="Glyco_hydro_2"/>
    <property type="match status" value="1"/>
</dbReference>
<gene>
    <name evidence="9" type="ORF">EDB81DRAFT_918966</name>
</gene>
<dbReference type="SUPFAM" id="SSF49303">
    <property type="entry name" value="beta-Galactosidase/glucuronidase domain"/>
    <property type="match status" value="1"/>
</dbReference>
<evidence type="ECO:0000259" key="7">
    <source>
        <dbReference type="Pfam" id="PF16355"/>
    </source>
</evidence>
<evidence type="ECO:0000256" key="1">
    <source>
        <dbReference type="ARBA" id="ARBA00007401"/>
    </source>
</evidence>
<dbReference type="Pfam" id="PF02836">
    <property type="entry name" value="Glyco_hydro_2_C"/>
    <property type="match status" value="1"/>
</dbReference>
<dbReference type="InterPro" id="IPR036156">
    <property type="entry name" value="Beta-gal/glucu_dom_sf"/>
</dbReference>
<dbReference type="InterPro" id="IPR008979">
    <property type="entry name" value="Galactose-bd-like_sf"/>
</dbReference>
<accession>A0A9P9FNK0</accession>
<dbReference type="SUPFAM" id="SSF49785">
    <property type="entry name" value="Galactose-binding domain-like"/>
    <property type="match status" value="1"/>
</dbReference>
<feature type="domain" description="DUF4982" evidence="7">
    <location>
        <begin position="695"/>
        <end position="753"/>
    </location>
</feature>
<dbReference type="PRINTS" id="PR00132">
    <property type="entry name" value="GLHYDRLASE2"/>
</dbReference>
<evidence type="ECO:0000313" key="10">
    <source>
        <dbReference type="Proteomes" id="UP000738349"/>
    </source>
</evidence>
<feature type="domain" description="Glycoside hydrolase family 2 immunoglobulin-like beta-sandwich" evidence="4">
    <location>
        <begin position="232"/>
        <end position="346"/>
    </location>
</feature>
<dbReference type="Gene3D" id="2.60.40.10">
    <property type="entry name" value="Immunoglobulins"/>
    <property type="match status" value="3"/>
</dbReference>
<dbReference type="Pfam" id="PF16355">
    <property type="entry name" value="DUF4982"/>
    <property type="match status" value="1"/>
</dbReference>
<evidence type="ECO:0000259" key="8">
    <source>
        <dbReference type="Pfam" id="PF18565"/>
    </source>
</evidence>
<dbReference type="InterPro" id="IPR006103">
    <property type="entry name" value="Glyco_hydro_2_cat"/>
</dbReference>
<dbReference type="InterPro" id="IPR048229">
    <property type="entry name" value="GalB-like"/>
</dbReference>
<dbReference type="OrthoDB" id="408532at2759"/>
<keyword evidence="2 9" id="KW-0378">Hydrolase</keyword>
<evidence type="ECO:0000259" key="5">
    <source>
        <dbReference type="Pfam" id="PF02836"/>
    </source>
</evidence>
<keyword evidence="10" id="KW-1185">Reference proteome</keyword>
<evidence type="ECO:0000256" key="3">
    <source>
        <dbReference type="ARBA" id="ARBA00023295"/>
    </source>
</evidence>
<dbReference type="GO" id="GO:0005975">
    <property type="term" value="P:carbohydrate metabolic process"/>
    <property type="evidence" value="ECO:0007669"/>
    <property type="project" value="InterPro"/>
</dbReference>
<dbReference type="InterPro" id="IPR040605">
    <property type="entry name" value="Glyco_hydro2_dom5"/>
</dbReference>
<dbReference type="AlphaFoldDB" id="A0A9P9FNK0"/>
<organism evidence="9 10">
    <name type="scientific">Dactylonectria macrodidyma</name>
    <dbReference type="NCBI Taxonomy" id="307937"/>
    <lineage>
        <taxon>Eukaryota</taxon>
        <taxon>Fungi</taxon>
        <taxon>Dikarya</taxon>
        <taxon>Ascomycota</taxon>
        <taxon>Pezizomycotina</taxon>
        <taxon>Sordariomycetes</taxon>
        <taxon>Hypocreomycetidae</taxon>
        <taxon>Hypocreales</taxon>
        <taxon>Nectriaceae</taxon>
        <taxon>Dactylonectria</taxon>
    </lineage>
</organism>
<name>A0A9P9FNK0_9HYPO</name>
<dbReference type="Pfam" id="PF18565">
    <property type="entry name" value="Glyco_hydro2_C5"/>
    <property type="match status" value="1"/>
</dbReference>
<evidence type="ECO:0000259" key="4">
    <source>
        <dbReference type="Pfam" id="PF00703"/>
    </source>
</evidence>
<comment type="similarity">
    <text evidence="1">Belongs to the glycosyl hydrolase 2 family.</text>
</comment>
<feature type="domain" description="Glycoside hydrolase family 2" evidence="8">
    <location>
        <begin position="767"/>
        <end position="869"/>
    </location>
</feature>
<dbReference type="InterPro" id="IPR006104">
    <property type="entry name" value="Glyco_hydro_2_N"/>
</dbReference>
<dbReference type="InterPro" id="IPR032311">
    <property type="entry name" value="DUF4982"/>
</dbReference>
<dbReference type="InterPro" id="IPR006102">
    <property type="entry name" value="Ig-like_GH2"/>
</dbReference>
<evidence type="ECO:0000256" key="2">
    <source>
        <dbReference type="ARBA" id="ARBA00022801"/>
    </source>
</evidence>
<protein>
    <submittedName>
        <fullName evidence="9">Glycoside hydrolase superfamily</fullName>
    </submittedName>
</protein>
<dbReference type="EMBL" id="JAGMUV010000003">
    <property type="protein sequence ID" value="KAH7166514.1"/>
    <property type="molecule type" value="Genomic_DNA"/>
</dbReference>
<dbReference type="PANTHER" id="PTHR42732:SF1">
    <property type="entry name" value="BETA-MANNOSIDASE"/>
    <property type="match status" value="1"/>
</dbReference>
<dbReference type="InterPro" id="IPR051913">
    <property type="entry name" value="GH2_Domain-Containing"/>
</dbReference>
<reference evidence="9" key="1">
    <citation type="journal article" date="2021" name="Nat. Commun.">
        <title>Genetic determinants of endophytism in the Arabidopsis root mycobiome.</title>
        <authorList>
            <person name="Mesny F."/>
            <person name="Miyauchi S."/>
            <person name="Thiergart T."/>
            <person name="Pickel B."/>
            <person name="Atanasova L."/>
            <person name="Karlsson M."/>
            <person name="Huettel B."/>
            <person name="Barry K.W."/>
            <person name="Haridas S."/>
            <person name="Chen C."/>
            <person name="Bauer D."/>
            <person name="Andreopoulos W."/>
            <person name="Pangilinan J."/>
            <person name="LaButti K."/>
            <person name="Riley R."/>
            <person name="Lipzen A."/>
            <person name="Clum A."/>
            <person name="Drula E."/>
            <person name="Henrissat B."/>
            <person name="Kohler A."/>
            <person name="Grigoriev I.V."/>
            <person name="Martin F.M."/>
            <person name="Hacquard S."/>
        </authorList>
    </citation>
    <scope>NUCLEOTIDE SEQUENCE</scope>
    <source>
        <strain evidence="9">MPI-CAGE-AT-0147</strain>
    </source>
</reference>
<evidence type="ECO:0000313" key="9">
    <source>
        <dbReference type="EMBL" id="KAH7166514.1"/>
    </source>
</evidence>
<dbReference type="GO" id="GO:0004553">
    <property type="term" value="F:hydrolase activity, hydrolyzing O-glycosyl compounds"/>
    <property type="evidence" value="ECO:0007669"/>
    <property type="project" value="InterPro"/>
</dbReference>